<feature type="domain" description="Fibronectin type III-like" evidence="6">
    <location>
        <begin position="722"/>
        <end position="792"/>
    </location>
</feature>
<evidence type="ECO:0000259" key="6">
    <source>
        <dbReference type="SMART" id="SM01217"/>
    </source>
</evidence>
<dbReference type="PANTHER" id="PTHR42721:SF3">
    <property type="entry name" value="BETA-D-XYLOSIDASE 5-RELATED"/>
    <property type="match status" value="1"/>
</dbReference>
<dbReference type="EMBL" id="QNRI01000002">
    <property type="protein sequence ID" value="RBP00772.1"/>
    <property type="molecule type" value="Genomic_DNA"/>
</dbReference>
<dbReference type="Gene3D" id="2.60.40.10">
    <property type="entry name" value="Immunoglobulins"/>
    <property type="match status" value="1"/>
</dbReference>
<dbReference type="Gene3D" id="2.60.120.260">
    <property type="entry name" value="Galactose-binding domain-like"/>
    <property type="match status" value="1"/>
</dbReference>
<keyword evidence="2" id="KW-0732">Signal</keyword>
<accession>A0A366EEF5</accession>
<dbReference type="Gene3D" id="2.60.120.380">
    <property type="match status" value="1"/>
</dbReference>
<dbReference type="Pfam" id="PF03422">
    <property type="entry name" value="CBM_6"/>
    <property type="match status" value="1"/>
</dbReference>
<evidence type="ECO:0000259" key="5">
    <source>
        <dbReference type="SMART" id="SM00606"/>
    </source>
</evidence>
<dbReference type="Proteomes" id="UP000252254">
    <property type="component" value="Unassembled WGS sequence"/>
</dbReference>
<dbReference type="PRINTS" id="PR00133">
    <property type="entry name" value="GLHYDRLASE3"/>
</dbReference>
<sequence>MDYTFQNQALPLTERVDDLIKRLTLQEKISLLSTSQSAIQRLGIKAYEIGGEAAHGVVDRKGGKTTVFPQPIGLSSTWNPSLIQEVGSVIGDEARGFYDKYQQRTGLTLWAPTIDMERDPRWGRTEEAYGEDPYLTGRLSTALIKGMQGNDPFYVKMVPAPKHFFSNNNEHGRGHMSNSIDPRNRYEYYLKAFEPAFTEANALSMMTAYNGVNGIPAMQLKELQQVVRDQWKMDGFIVSDGGALSLNVEEYGYYSTYAESLADALKKGVDCFVDEKDKVEKTAQQALDQNLISEADLTIAIRNILKVRFRLGHFDADSNHHPYAKITKDVLANEKHAALARKVTEESIVLLKNHEELLPLNEKKLKKIAVIGPTANCVFRDWYTGHPPYVCTPYQGIKNRGPSADVQYVSGHDTIALKHQQSNLYVTRATNSKVYVNAKKINKDAQWIDEDWGWNWHLVKSALDNKYLTLPEDDLKLQATKAEVFDWFVREKIGFHSNLNDPTQYHLSSWQEEPLEVANDATIQTGKQADSFEKTIIYSGIEQAVEQAKASDVAIVCVGNHPMINGRETEDRPGLGLPLHQQKLIQAVHQANPRTIVVVIGSYPFSLNWEQEHIPAILYSAHGSQELGNALSSVMFGDVSPSGKLSMTWYKHAKELPSIFDYDIIKGNRTYMFAENNILYPFGYGLHYGKVTYQQANIVEVTNNQLTIAVTVTNQSKQAFQEVIQIYAQFLQATLKRPNRLLVAFQKVPLAPNEQKTIRLVVKKANLQYYDVAQESYRLDTGSCCFHIGSSSQATNIITEPIILTTDKQPPRSLEQPTKAENYNDYAYVKIGKGEHEENAVMSQKEGWICFKNVMFKEAQQLHYRVTTDGARGEVQCFLDQRRGKPVTRQTIEVDYPQQWKTQVMTIPTDKAVHDLYLVFKGPVHVTTVQLVEGGD</sequence>
<dbReference type="RefSeq" id="WP_113867673.1">
    <property type="nucleotide sequence ID" value="NZ_BAABQN010000008.1"/>
</dbReference>
<dbReference type="InterPro" id="IPR019800">
    <property type="entry name" value="Glyco_hydro_3_AS"/>
</dbReference>
<comment type="similarity">
    <text evidence="1 4">Belongs to the glycosyl hydrolase 3 family.</text>
</comment>
<protein>
    <submittedName>
        <fullName evidence="7">Beta-glucosidase</fullName>
    </submittedName>
</protein>
<evidence type="ECO:0000256" key="1">
    <source>
        <dbReference type="ARBA" id="ARBA00005336"/>
    </source>
</evidence>
<evidence type="ECO:0000256" key="2">
    <source>
        <dbReference type="ARBA" id="ARBA00022729"/>
    </source>
</evidence>
<dbReference type="CDD" id="cd04084">
    <property type="entry name" value="CBM6_xylanase-like"/>
    <property type="match status" value="1"/>
</dbReference>
<dbReference type="CDD" id="cd23343">
    <property type="entry name" value="beta-trefoil_FSCN_BglX-like"/>
    <property type="match status" value="1"/>
</dbReference>
<keyword evidence="3 4" id="KW-0378">Hydrolase</keyword>
<dbReference type="InterPro" id="IPR006584">
    <property type="entry name" value="Cellulose-bd_IV"/>
</dbReference>
<dbReference type="PROSITE" id="PS00775">
    <property type="entry name" value="GLYCOSYL_HYDROL_F3"/>
    <property type="match status" value="1"/>
</dbReference>
<dbReference type="SMART" id="SM01217">
    <property type="entry name" value="Fn3_like"/>
    <property type="match status" value="1"/>
</dbReference>
<feature type="domain" description="Cellulose binding type IV" evidence="5">
    <location>
        <begin position="811"/>
        <end position="933"/>
    </location>
</feature>
<evidence type="ECO:0000256" key="4">
    <source>
        <dbReference type="RuleBase" id="RU361161"/>
    </source>
</evidence>
<dbReference type="GO" id="GO:0030246">
    <property type="term" value="F:carbohydrate binding"/>
    <property type="evidence" value="ECO:0007669"/>
    <property type="project" value="InterPro"/>
</dbReference>
<dbReference type="InterPro" id="IPR026891">
    <property type="entry name" value="Fn3-like"/>
</dbReference>
<evidence type="ECO:0000313" key="8">
    <source>
        <dbReference type="Proteomes" id="UP000252254"/>
    </source>
</evidence>
<dbReference type="AlphaFoldDB" id="A0A366EEF5"/>
<comment type="caution">
    <text evidence="7">The sequence shown here is derived from an EMBL/GenBank/DDBJ whole genome shotgun (WGS) entry which is preliminary data.</text>
</comment>
<dbReference type="GO" id="GO:0031222">
    <property type="term" value="P:arabinan catabolic process"/>
    <property type="evidence" value="ECO:0007669"/>
    <property type="project" value="TreeGrafter"/>
</dbReference>
<dbReference type="OrthoDB" id="9805821at2"/>
<dbReference type="InterPro" id="IPR036881">
    <property type="entry name" value="Glyco_hydro_3_C_sf"/>
</dbReference>
<dbReference type="Gene3D" id="3.20.20.300">
    <property type="entry name" value="Glycoside hydrolase, family 3, N-terminal domain"/>
    <property type="match status" value="1"/>
</dbReference>
<dbReference type="InterPro" id="IPR017853">
    <property type="entry name" value="GH"/>
</dbReference>
<name>A0A366EEF5_9BACI</name>
<dbReference type="GO" id="GO:0009044">
    <property type="term" value="F:xylan 1,4-beta-xylosidase activity"/>
    <property type="evidence" value="ECO:0007669"/>
    <property type="project" value="InterPro"/>
</dbReference>
<dbReference type="SUPFAM" id="SSF52279">
    <property type="entry name" value="Beta-D-glucan exohydrolase, C-terminal domain"/>
    <property type="match status" value="1"/>
</dbReference>
<dbReference type="InterPro" id="IPR002772">
    <property type="entry name" value="Glyco_hydro_3_C"/>
</dbReference>
<keyword evidence="8" id="KW-1185">Reference proteome</keyword>
<dbReference type="InterPro" id="IPR044993">
    <property type="entry name" value="BXL"/>
</dbReference>
<reference evidence="7 8" key="1">
    <citation type="submission" date="2018-06" db="EMBL/GenBank/DDBJ databases">
        <title>Genomic Encyclopedia of Type Strains, Phase IV (KMG-IV): sequencing the most valuable type-strain genomes for metagenomic binning, comparative biology and taxonomic classification.</title>
        <authorList>
            <person name="Goeker M."/>
        </authorList>
    </citation>
    <scope>NUCLEOTIDE SEQUENCE [LARGE SCALE GENOMIC DNA]</scope>
    <source>
        <strain evidence="7 8">DSM 15140</strain>
    </source>
</reference>
<dbReference type="STRING" id="200904.GCA_900168775_00799"/>
<dbReference type="InterPro" id="IPR013783">
    <property type="entry name" value="Ig-like_fold"/>
</dbReference>
<dbReference type="Gene3D" id="3.40.50.1700">
    <property type="entry name" value="Glycoside hydrolase family 3 C-terminal domain"/>
    <property type="match status" value="1"/>
</dbReference>
<dbReference type="Pfam" id="PF14310">
    <property type="entry name" value="Fn3-like"/>
    <property type="match status" value="1"/>
</dbReference>
<dbReference type="Pfam" id="PF00933">
    <property type="entry name" value="Glyco_hydro_3"/>
    <property type="match status" value="1"/>
</dbReference>
<proteinExistence type="inferred from homology"/>
<dbReference type="PANTHER" id="PTHR42721">
    <property type="entry name" value="SUGAR HYDROLASE-RELATED"/>
    <property type="match status" value="1"/>
</dbReference>
<dbReference type="Pfam" id="PF01915">
    <property type="entry name" value="Glyco_hydro_3_C"/>
    <property type="match status" value="1"/>
</dbReference>
<evidence type="ECO:0000256" key="3">
    <source>
        <dbReference type="ARBA" id="ARBA00022801"/>
    </source>
</evidence>
<evidence type="ECO:0000313" key="7">
    <source>
        <dbReference type="EMBL" id="RBP00772.1"/>
    </source>
</evidence>
<gene>
    <name evidence="7" type="ORF">DES48_102540</name>
</gene>
<dbReference type="GO" id="GO:0046556">
    <property type="term" value="F:alpha-L-arabinofuranosidase activity"/>
    <property type="evidence" value="ECO:0007669"/>
    <property type="project" value="TreeGrafter"/>
</dbReference>
<dbReference type="SMART" id="SM00606">
    <property type="entry name" value="CBD_IV"/>
    <property type="match status" value="1"/>
</dbReference>
<dbReference type="InterPro" id="IPR005084">
    <property type="entry name" value="CBM6"/>
</dbReference>
<organism evidence="7 8">
    <name type="scientific">Paraliobacillus ryukyuensis</name>
    <dbReference type="NCBI Taxonomy" id="200904"/>
    <lineage>
        <taxon>Bacteria</taxon>
        <taxon>Bacillati</taxon>
        <taxon>Bacillota</taxon>
        <taxon>Bacilli</taxon>
        <taxon>Bacillales</taxon>
        <taxon>Bacillaceae</taxon>
        <taxon>Paraliobacillus</taxon>
    </lineage>
</organism>
<dbReference type="SUPFAM" id="SSF51445">
    <property type="entry name" value="(Trans)glycosidases"/>
    <property type="match status" value="1"/>
</dbReference>
<dbReference type="InterPro" id="IPR001764">
    <property type="entry name" value="Glyco_hydro_3_N"/>
</dbReference>
<dbReference type="InterPro" id="IPR036962">
    <property type="entry name" value="Glyco_hydro_3_N_sf"/>
</dbReference>
<dbReference type="GO" id="GO:0045493">
    <property type="term" value="P:xylan catabolic process"/>
    <property type="evidence" value="ECO:0007669"/>
    <property type="project" value="InterPro"/>
</dbReference>
<keyword evidence="4" id="KW-0326">Glycosidase</keyword>